<proteinExistence type="predicted"/>
<keyword evidence="3" id="KW-1185">Reference proteome</keyword>
<organism evidence="2 3">
    <name type="scientific">Cuscuta epithymum</name>
    <dbReference type="NCBI Taxonomy" id="186058"/>
    <lineage>
        <taxon>Eukaryota</taxon>
        <taxon>Viridiplantae</taxon>
        <taxon>Streptophyta</taxon>
        <taxon>Embryophyta</taxon>
        <taxon>Tracheophyta</taxon>
        <taxon>Spermatophyta</taxon>
        <taxon>Magnoliopsida</taxon>
        <taxon>eudicotyledons</taxon>
        <taxon>Gunneridae</taxon>
        <taxon>Pentapetalae</taxon>
        <taxon>asterids</taxon>
        <taxon>lamiids</taxon>
        <taxon>Solanales</taxon>
        <taxon>Convolvulaceae</taxon>
        <taxon>Cuscuteae</taxon>
        <taxon>Cuscuta</taxon>
        <taxon>Cuscuta subgen. Cuscuta</taxon>
    </lineage>
</organism>
<dbReference type="Proteomes" id="UP001152523">
    <property type="component" value="Unassembled WGS sequence"/>
</dbReference>
<dbReference type="PANTHER" id="PTHR46328">
    <property type="entry name" value="FAR-RED IMPAIRED RESPONSIVE (FAR1) FAMILY PROTEIN-RELATED"/>
    <property type="match status" value="1"/>
</dbReference>
<feature type="region of interest" description="Disordered" evidence="1">
    <location>
        <begin position="47"/>
        <end position="87"/>
    </location>
</feature>
<gene>
    <name evidence="2" type="ORF">CEPIT_LOCUS33035</name>
</gene>
<reference evidence="2" key="1">
    <citation type="submission" date="2022-07" db="EMBL/GenBank/DDBJ databases">
        <authorList>
            <person name="Macas J."/>
            <person name="Novak P."/>
            <person name="Neumann P."/>
        </authorList>
    </citation>
    <scope>NUCLEOTIDE SEQUENCE</scope>
</reference>
<accession>A0AAV0FE06</accession>
<protein>
    <recommendedName>
        <fullName evidence="4">FAR1 domain-containing protein</fullName>
    </recommendedName>
</protein>
<dbReference type="EMBL" id="CAMAPF010000976">
    <property type="protein sequence ID" value="CAH9133562.1"/>
    <property type="molecule type" value="Genomic_DNA"/>
</dbReference>
<evidence type="ECO:0000313" key="3">
    <source>
        <dbReference type="Proteomes" id="UP001152523"/>
    </source>
</evidence>
<evidence type="ECO:0000256" key="1">
    <source>
        <dbReference type="SAM" id="MobiDB-lite"/>
    </source>
</evidence>
<evidence type="ECO:0008006" key="4">
    <source>
        <dbReference type="Google" id="ProtNLM"/>
    </source>
</evidence>
<evidence type="ECO:0000313" key="2">
    <source>
        <dbReference type="EMBL" id="CAH9133562.1"/>
    </source>
</evidence>
<comment type="caution">
    <text evidence="2">The sequence shown here is derived from an EMBL/GenBank/DDBJ whole genome shotgun (WGS) entry which is preliminary data.</text>
</comment>
<dbReference type="PANTHER" id="PTHR46328:SF30">
    <property type="entry name" value="OS04G0641500 PROTEIN"/>
    <property type="match status" value="1"/>
</dbReference>
<dbReference type="AlphaFoldDB" id="A0AAV0FE06"/>
<name>A0AAV0FE06_9ASTE</name>
<sequence length="159" mass="17491">MEASKTYCGADEVGLGWTFEDIFGPSPGDTPVAMESFEDATEFMRQGHEEAETTAMKGATEGDEGMADGKTVDAEQDAYRNNNEEEDVDAVVPEVGMKFDSTEVVYEFYKKYGRRIGFPVRKRTSTKDRKGDVVSIVIECSQEKPFEGASGKGENEVKG</sequence>